<proteinExistence type="predicted"/>
<dbReference type="KEGG" id="thei:K1720_09905"/>
<dbReference type="Proteomes" id="UP001056425">
    <property type="component" value="Chromosome"/>
</dbReference>
<feature type="transmembrane region" description="Helical" evidence="1">
    <location>
        <begin position="82"/>
        <end position="100"/>
    </location>
</feature>
<evidence type="ECO:0000256" key="1">
    <source>
        <dbReference type="SAM" id="Phobius"/>
    </source>
</evidence>
<keyword evidence="3" id="KW-1185">Reference proteome</keyword>
<accession>A0A9E7M9E6</accession>
<reference evidence="2 3" key="1">
    <citation type="submission" date="2021-08" db="EMBL/GenBank/DDBJ databases">
        <title>Thermococcus onnuriiensis IOH2.</title>
        <authorList>
            <person name="Park Y.-J."/>
        </authorList>
    </citation>
    <scope>NUCLEOTIDE SEQUENCE [LARGE SCALE GENOMIC DNA]</scope>
    <source>
        <strain evidence="2 3">IOH2</strain>
    </source>
</reference>
<keyword evidence="1" id="KW-0812">Transmembrane</keyword>
<keyword evidence="1" id="KW-1133">Transmembrane helix</keyword>
<feature type="transmembrane region" description="Helical" evidence="1">
    <location>
        <begin position="167"/>
        <end position="195"/>
    </location>
</feature>
<gene>
    <name evidence="2" type="ORF">K1720_09905</name>
</gene>
<evidence type="ECO:0000313" key="2">
    <source>
        <dbReference type="EMBL" id="USG99789.1"/>
    </source>
</evidence>
<name>A0A9E7M9E6_9EURY</name>
<feature type="transmembrane region" description="Helical" evidence="1">
    <location>
        <begin position="21"/>
        <end position="42"/>
    </location>
</feature>
<keyword evidence="1" id="KW-0472">Membrane</keyword>
<feature type="transmembrane region" description="Helical" evidence="1">
    <location>
        <begin position="134"/>
        <end position="161"/>
    </location>
</feature>
<dbReference type="EMBL" id="CP080572">
    <property type="protein sequence ID" value="USG99789.1"/>
    <property type="molecule type" value="Genomic_DNA"/>
</dbReference>
<dbReference type="RefSeq" id="WP_251949062.1">
    <property type="nucleotide sequence ID" value="NZ_CP080572.1"/>
</dbReference>
<organism evidence="2 3">
    <name type="scientific">Thermococcus argininiproducens</name>
    <dbReference type="NCBI Taxonomy" id="2866384"/>
    <lineage>
        <taxon>Archaea</taxon>
        <taxon>Methanobacteriati</taxon>
        <taxon>Methanobacteriota</taxon>
        <taxon>Thermococci</taxon>
        <taxon>Thermococcales</taxon>
        <taxon>Thermococcaceae</taxon>
        <taxon>Thermococcus</taxon>
    </lineage>
</organism>
<evidence type="ECO:0000313" key="3">
    <source>
        <dbReference type="Proteomes" id="UP001056425"/>
    </source>
</evidence>
<dbReference type="GeneID" id="72778664"/>
<sequence>MVRVGAVNAFGRAIITITKNLKLLIIPLIVSLLLSPFSAYLFRETSVFENLWGVSGGSNESVIFEEHGSTISEEVLNEMAEFFRLFLVFMLVSLLLQALSEYAIVKGALMVEDNQTYSLVDLVYEGIHHVFQVFFVNLLVGIITIIILLGPMLLFSALIVLTGSSVLMWLLLLVEFPLILLLVAAGSMAVPIYVMSNSITASLSCFSIAFKNKLSSIGFGAFLVVSGFLLLAVPASFIGLLFLGKSDFTANLISNILQSPFQALIQTLMAIGGLMLYFELTKKVKSFEEEIMEEFGL</sequence>
<dbReference type="AlphaFoldDB" id="A0A9E7M9E6"/>
<protein>
    <submittedName>
        <fullName evidence="2">Uncharacterized protein</fullName>
    </submittedName>
</protein>
<feature type="transmembrane region" description="Helical" evidence="1">
    <location>
        <begin position="263"/>
        <end position="280"/>
    </location>
</feature>
<feature type="transmembrane region" description="Helical" evidence="1">
    <location>
        <begin position="216"/>
        <end position="243"/>
    </location>
</feature>